<evidence type="ECO:0000313" key="2">
    <source>
        <dbReference type="EMBL" id="RGB94313.1"/>
    </source>
</evidence>
<evidence type="ECO:0000313" key="3">
    <source>
        <dbReference type="Proteomes" id="UP000260783"/>
    </source>
</evidence>
<sequence>MLRDDFAVFILTHGRADNVVTADTLKRQKYSGKLYFIIDNEDDTAELYREKFGAENVIMFDKAAAVARADTMDNICEHRAILYARNESWRIAKELGLKYFLMLDDDYKDILIRWPEGTKLKGKSMVGPQLDGLFEAMLTFLDASGAAMVALAQGGDMIGGVNGGGYKMGLKRKCMNSMFCRTDTPVEFRGTMNEDVTTYTTLGSRGVLFFTFMRCQVTQIQTQSLSGGMTEAYKESGTYTKSFYSVMSMPSCVEIGKMGGSHQRTHHQINWDCCVPKILNQKYRKEKNDAEHRRE</sequence>
<dbReference type="AlphaFoldDB" id="A0A3E2UDM8"/>
<accession>A0A3E2UDM8</accession>
<name>A0A3E2UDM8_9FIRM</name>
<dbReference type="Pfam" id="PF20691">
    <property type="entry name" value="TAGT"/>
    <property type="match status" value="1"/>
</dbReference>
<feature type="domain" description="TET-Associated Glycosyltransferase" evidence="1">
    <location>
        <begin position="6"/>
        <end position="227"/>
    </location>
</feature>
<reference evidence="2 3" key="1">
    <citation type="submission" date="2018-08" db="EMBL/GenBank/DDBJ databases">
        <title>A genome reference for cultivated species of the human gut microbiota.</title>
        <authorList>
            <person name="Zou Y."/>
            <person name="Xue W."/>
            <person name="Luo G."/>
        </authorList>
    </citation>
    <scope>NUCLEOTIDE SEQUENCE [LARGE SCALE GENOMIC DNA]</scope>
    <source>
        <strain evidence="2 3">AF29-11BH</strain>
    </source>
</reference>
<evidence type="ECO:0000259" key="1">
    <source>
        <dbReference type="Pfam" id="PF20691"/>
    </source>
</evidence>
<protein>
    <recommendedName>
        <fullName evidence="1">TET-Associated Glycosyltransferase domain-containing protein</fullName>
    </recommendedName>
</protein>
<dbReference type="RefSeq" id="WP_117527864.1">
    <property type="nucleotide sequence ID" value="NZ_JAQCXC010000018.1"/>
</dbReference>
<proteinExistence type="predicted"/>
<comment type="caution">
    <text evidence="2">The sequence shown here is derived from an EMBL/GenBank/DDBJ whole genome shotgun (WGS) entry which is preliminary data.</text>
</comment>
<dbReference type="InterPro" id="IPR049100">
    <property type="entry name" value="TAGT"/>
</dbReference>
<dbReference type="EMBL" id="QVEW01000018">
    <property type="protein sequence ID" value="RGB94313.1"/>
    <property type="molecule type" value="Genomic_DNA"/>
</dbReference>
<organism evidence="2 3">
    <name type="scientific">Faecalibacterium prausnitzii</name>
    <dbReference type="NCBI Taxonomy" id="853"/>
    <lineage>
        <taxon>Bacteria</taxon>
        <taxon>Bacillati</taxon>
        <taxon>Bacillota</taxon>
        <taxon>Clostridia</taxon>
        <taxon>Eubacteriales</taxon>
        <taxon>Oscillospiraceae</taxon>
        <taxon>Faecalibacterium</taxon>
    </lineage>
</organism>
<gene>
    <name evidence="2" type="ORF">DWZ04_13555</name>
</gene>
<dbReference type="Proteomes" id="UP000260783">
    <property type="component" value="Unassembled WGS sequence"/>
</dbReference>